<dbReference type="InterPro" id="IPR011712">
    <property type="entry name" value="Sig_transdc_His_kin_sub3_dim/P"/>
</dbReference>
<keyword evidence="2" id="KW-0418">Kinase</keyword>
<sequence>MSTTARVRLAQELHDGIAQDLVGLSYFIDAIVAQVNTPNEIRADLRELRFNVSEAIDRVRREIFELRSDHASQDLTHTFDKKYELSRVFNELIRNIDEHAQAHKISVTIADDGIGGAGTKAGRSGISGAIERIHDIGGQFTIDSTDTGTRVQITVPWTSR</sequence>
<dbReference type="AlphaFoldDB" id="A0A6J6ZM62"/>
<name>A0A6J6ZM62_9ZZZZ</name>
<dbReference type="GO" id="GO:0016020">
    <property type="term" value="C:membrane"/>
    <property type="evidence" value="ECO:0007669"/>
    <property type="project" value="InterPro"/>
</dbReference>
<evidence type="ECO:0000259" key="3">
    <source>
        <dbReference type="Pfam" id="PF07730"/>
    </source>
</evidence>
<dbReference type="InterPro" id="IPR050482">
    <property type="entry name" value="Sensor_HK_TwoCompSys"/>
</dbReference>
<dbReference type="GO" id="GO:0046983">
    <property type="term" value="F:protein dimerization activity"/>
    <property type="evidence" value="ECO:0007669"/>
    <property type="project" value="InterPro"/>
</dbReference>
<dbReference type="Pfam" id="PF07730">
    <property type="entry name" value="HisKA_3"/>
    <property type="match status" value="1"/>
</dbReference>
<evidence type="ECO:0000256" key="1">
    <source>
        <dbReference type="ARBA" id="ARBA00022679"/>
    </source>
</evidence>
<dbReference type="GO" id="GO:0000155">
    <property type="term" value="F:phosphorelay sensor kinase activity"/>
    <property type="evidence" value="ECO:0007669"/>
    <property type="project" value="InterPro"/>
</dbReference>
<feature type="domain" description="Signal transduction histidine kinase subgroup 3 dimerisation and phosphoacceptor" evidence="3">
    <location>
        <begin position="6"/>
        <end position="69"/>
    </location>
</feature>
<dbReference type="PANTHER" id="PTHR24421">
    <property type="entry name" value="NITRATE/NITRITE SENSOR PROTEIN NARX-RELATED"/>
    <property type="match status" value="1"/>
</dbReference>
<accession>A0A6J6ZM62</accession>
<evidence type="ECO:0000313" key="4">
    <source>
        <dbReference type="EMBL" id="CAB4681668.1"/>
    </source>
</evidence>
<dbReference type="EMBL" id="CAFABF010000006">
    <property type="protein sequence ID" value="CAB4820856.1"/>
    <property type="molecule type" value="Genomic_DNA"/>
</dbReference>
<dbReference type="Gene3D" id="3.30.565.10">
    <property type="entry name" value="Histidine kinase-like ATPase, C-terminal domain"/>
    <property type="match status" value="1"/>
</dbReference>
<evidence type="ECO:0000256" key="2">
    <source>
        <dbReference type="ARBA" id="ARBA00022777"/>
    </source>
</evidence>
<organism evidence="5">
    <name type="scientific">freshwater metagenome</name>
    <dbReference type="NCBI Taxonomy" id="449393"/>
    <lineage>
        <taxon>unclassified sequences</taxon>
        <taxon>metagenomes</taxon>
        <taxon>ecological metagenomes</taxon>
    </lineage>
</organism>
<evidence type="ECO:0000313" key="5">
    <source>
        <dbReference type="EMBL" id="CAB4820856.1"/>
    </source>
</evidence>
<reference evidence="5" key="1">
    <citation type="submission" date="2020-05" db="EMBL/GenBank/DDBJ databases">
        <authorList>
            <person name="Chiriac C."/>
            <person name="Salcher M."/>
            <person name="Ghai R."/>
            <person name="Kavagutti S V."/>
        </authorList>
    </citation>
    <scope>NUCLEOTIDE SEQUENCE</scope>
</reference>
<protein>
    <submittedName>
        <fullName evidence="5">Unannotated protein</fullName>
    </submittedName>
</protein>
<gene>
    <name evidence="4" type="ORF">UFOPK2359_00738</name>
    <name evidence="5" type="ORF">UFOPK3167_00277</name>
</gene>
<proteinExistence type="predicted"/>
<dbReference type="SUPFAM" id="SSF55874">
    <property type="entry name" value="ATPase domain of HSP90 chaperone/DNA topoisomerase II/histidine kinase"/>
    <property type="match status" value="1"/>
</dbReference>
<dbReference type="InterPro" id="IPR036890">
    <property type="entry name" value="HATPase_C_sf"/>
</dbReference>
<dbReference type="EMBL" id="CAEZXG010000039">
    <property type="protein sequence ID" value="CAB4681668.1"/>
    <property type="molecule type" value="Genomic_DNA"/>
</dbReference>
<keyword evidence="1" id="KW-0808">Transferase</keyword>